<accession>A0AAD5XPP1</accession>
<proteinExistence type="predicted"/>
<reference evidence="1" key="1">
    <citation type="submission" date="2020-05" db="EMBL/GenBank/DDBJ databases">
        <title>Phylogenomic resolution of chytrid fungi.</title>
        <authorList>
            <person name="Stajich J.E."/>
            <person name="Amses K."/>
            <person name="Simmons R."/>
            <person name="Seto K."/>
            <person name="Myers J."/>
            <person name="Bonds A."/>
            <person name="Quandt C.A."/>
            <person name="Barry K."/>
            <person name="Liu P."/>
            <person name="Grigoriev I."/>
            <person name="Longcore J.E."/>
            <person name="James T.Y."/>
        </authorList>
    </citation>
    <scope>NUCLEOTIDE SEQUENCE</scope>
    <source>
        <strain evidence="1">JEL0379</strain>
    </source>
</reference>
<evidence type="ECO:0000313" key="1">
    <source>
        <dbReference type="EMBL" id="KAJ3182689.1"/>
    </source>
</evidence>
<name>A0AAD5XPP1_9FUNG</name>
<dbReference type="AlphaFoldDB" id="A0AAD5XPP1"/>
<protein>
    <submittedName>
        <fullName evidence="1">Uncharacterized protein</fullName>
    </submittedName>
</protein>
<sequence>MTFPEVPEDTAQPLPRFPADELRARYEQHFSDRWTTHAANTHALIEMVEEYNDLVDALFVKQENTFNDDIEEMLKAIEKEEEEQGIVPDTAVLPSALPRRSKAMVTKLAQPELNAKLAAFFESMRNNFQTFLA</sequence>
<gene>
    <name evidence="1" type="ORF">HDU87_008028</name>
</gene>
<dbReference type="EMBL" id="JADGJQ010000008">
    <property type="protein sequence ID" value="KAJ3182689.1"/>
    <property type="molecule type" value="Genomic_DNA"/>
</dbReference>
<comment type="caution">
    <text evidence="1">The sequence shown here is derived from an EMBL/GenBank/DDBJ whole genome shotgun (WGS) entry which is preliminary data.</text>
</comment>
<evidence type="ECO:0000313" key="2">
    <source>
        <dbReference type="Proteomes" id="UP001212152"/>
    </source>
</evidence>
<dbReference type="Proteomes" id="UP001212152">
    <property type="component" value="Unassembled WGS sequence"/>
</dbReference>
<keyword evidence="2" id="KW-1185">Reference proteome</keyword>
<organism evidence="1 2">
    <name type="scientific">Geranomyces variabilis</name>
    <dbReference type="NCBI Taxonomy" id="109894"/>
    <lineage>
        <taxon>Eukaryota</taxon>
        <taxon>Fungi</taxon>
        <taxon>Fungi incertae sedis</taxon>
        <taxon>Chytridiomycota</taxon>
        <taxon>Chytridiomycota incertae sedis</taxon>
        <taxon>Chytridiomycetes</taxon>
        <taxon>Spizellomycetales</taxon>
        <taxon>Powellomycetaceae</taxon>
        <taxon>Geranomyces</taxon>
    </lineage>
</organism>